<evidence type="ECO:0000256" key="7">
    <source>
        <dbReference type="ARBA" id="ARBA00023136"/>
    </source>
</evidence>
<keyword evidence="12" id="KW-0378">Hydrolase</keyword>
<dbReference type="Proteomes" id="UP000662373">
    <property type="component" value="Unassembled WGS sequence"/>
</dbReference>
<accession>A0A934NKT4</accession>
<keyword evidence="12" id="KW-0645">Protease</keyword>
<keyword evidence="2 9" id="KW-0813">Transport</keyword>
<evidence type="ECO:0000256" key="1">
    <source>
        <dbReference type="ARBA" id="ARBA00004571"/>
    </source>
</evidence>
<comment type="caution">
    <text evidence="12">The sequence shown here is derived from an EMBL/GenBank/DDBJ whole genome shotgun (WGS) entry which is preliminary data.</text>
</comment>
<evidence type="ECO:0000256" key="2">
    <source>
        <dbReference type="ARBA" id="ARBA00022448"/>
    </source>
</evidence>
<organism evidence="12 13">
    <name type="scientific">Gelidibacter salicanalis</name>
    <dbReference type="NCBI Taxonomy" id="291193"/>
    <lineage>
        <taxon>Bacteria</taxon>
        <taxon>Pseudomonadati</taxon>
        <taxon>Bacteroidota</taxon>
        <taxon>Flavobacteriia</taxon>
        <taxon>Flavobacteriales</taxon>
        <taxon>Flavobacteriaceae</taxon>
        <taxon>Gelidibacter</taxon>
    </lineage>
</organism>
<feature type="domain" description="TonB-dependent receptor plug" evidence="11">
    <location>
        <begin position="119"/>
        <end position="228"/>
    </location>
</feature>
<evidence type="ECO:0000256" key="10">
    <source>
        <dbReference type="SAM" id="SignalP"/>
    </source>
</evidence>
<dbReference type="EMBL" id="JAEHJZ010000042">
    <property type="protein sequence ID" value="MBJ7882257.1"/>
    <property type="molecule type" value="Genomic_DNA"/>
</dbReference>
<keyword evidence="6" id="KW-0798">TonB box</keyword>
<keyword evidence="5 10" id="KW-0732">Signal</keyword>
<dbReference type="InterPro" id="IPR010917">
    <property type="entry name" value="TonB_rcpt_CS"/>
</dbReference>
<evidence type="ECO:0000256" key="8">
    <source>
        <dbReference type="ARBA" id="ARBA00023237"/>
    </source>
</evidence>
<dbReference type="PROSITE" id="PS52016">
    <property type="entry name" value="TONB_DEPENDENT_REC_3"/>
    <property type="match status" value="1"/>
</dbReference>
<evidence type="ECO:0000256" key="9">
    <source>
        <dbReference type="PROSITE-ProRule" id="PRU01360"/>
    </source>
</evidence>
<keyword evidence="13" id="KW-1185">Reference proteome</keyword>
<dbReference type="SUPFAM" id="SSF49464">
    <property type="entry name" value="Carboxypeptidase regulatory domain-like"/>
    <property type="match status" value="1"/>
</dbReference>
<feature type="signal peptide" evidence="10">
    <location>
        <begin position="1"/>
        <end position="22"/>
    </location>
</feature>
<feature type="chain" id="PRO_5037711746" evidence="10">
    <location>
        <begin position="23"/>
        <end position="883"/>
    </location>
</feature>
<reference evidence="12 13" key="1">
    <citation type="submission" date="2020-09" db="EMBL/GenBank/DDBJ databases">
        <title>Draft genome of Gelidibacter salicanalis PAMC21136.</title>
        <authorList>
            <person name="Park H."/>
        </authorList>
    </citation>
    <scope>NUCLEOTIDE SEQUENCE [LARGE SCALE GENOMIC DNA]</scope>
    <source>
        <strain evidence="12 13">PAMC21136</strain>
    </source>
</reference>
<evidence type="ECO:0000259" key="11">
    <source>
        <dbReference type="Pfam" id="PF07715"/>
    </source>
</evidence>
<dbReference type="GO" id="GO:0009279">
    <property type="term" value="C:cell outer membrane"/>
    <property type="evidence" value="ECO:0007669"/>
    <property type="project" value="UniProtKB-SubCell"/>
</dbReference>
<gene>
    <name evidence="12" type="ORF">JEM65_16615</name>
</gene>
<dbReference type="RefSeq" id="WP_199602042.1">
    <property type="nucleotide sequence ID" value="NZ_JAEHJZ010000042.1"/>
</dbReference>
<evidence type="ECO:0000256" key="4">
    <source>
        <dbReference type="ARBA" id="ARBA00022692"/>
    </source>
</evidence>
<dbReference type="InterPro" id="IPR037066">
    <property type="entry name" value="Plug_dom_sf"/>
</dbReference>
<comment type="subcellular location">
    <subcellularLocation>
        <location evidence="1 9">Cell outer membrane</location>
        <topology evidence="1 9">Multi-pass membrane protein</topology>
    </subcellularLocation>
</comment>
<dbReference type="InterPro" id="IPR008969">
    <property type="entry name" value="CarboxyPept-like_regulatory"/>
</dbReference>
<keyword evidence="8 9" id="KW-0998">Cell outer membrane</keyword>
<dbReference type="GO" id="GO:0004180">
    <property type="term" value="F:carboxypeptidase activity"/>
    <property type="evidence" value="ECO:0007669"/>
    <property type="project" value="UniProtKB-KW"/>
</dbReference>
<dbReference type="Gene3D" id="2.60.40.1120">
    <property type="entry name" value="Carboxypeptidase-like, regulatory domain"/>
    <property type="match status" value="1"/>
</dbReference>
<proteinExistence type="inferred from homology"/>
<dbReference type="PANTHER" id="PTHR30069:SF29">
    <property type="entry name" value="HEMOGLOBIN AND HEMOGLOBIN-HAPTOGLOBIN-BINDING PROTEIN 1-RELATED"/>
    <property type="match status" value="1"/>
</dbReference>
<dbReference type="SUPFAM" id="SSF56935">
    <property type="entry name" value="Porins"/>
    <property type="match status" value="1"/>
</dbReference>
<evidence type="ECO:0000256" key="3">
    <source>
        <dbReference type="ARBA" id="ARBA00022452"/>
    </source>
</evidence>
<dbReference type="Pfam" id="PF13715">
    <property type="entry name" value="CarbopepD_reg_2"/>
    <property type="match status" value="1"/>
</dbReference>
<dbReference type="GO" id="GO:0044718">
    <property type="term" value="P:siderophore transmembrane transport"/>
    <property type="evidence" value="ECO:0007669"/>
    <property type="project" value="TreeGrafter"/>
</dbReference>
<dbReference type="Gene3D" id="2.170.130.10">
    <property type="entry name" value="TonB-dependent receptor, plug domain"/>
    <property type="match status" value="1"/>
</dbReference>
<sequence>MKKITQFLMMSVAMLCATAAFSQSTVKGKIMDADMNAPLPGANVVEKGTTNGTTTNFDGEFTLTTQASSGSLVISYVGFGSKTITFTGSQDLGTINLLTDNSLDEIVIVGSGLIDLADDRRTPIAVSTVRASEIQAKVGTSDVTATLVNTPSVYVAGQSSGFGDSRISVRGFEQDNTAFLLNGQPINGMEDGKMYWSNWSGMSDIANAIQIQRGLGSSKLAISSVGGTVNFVTKATDRRQGGFISTGVANNDYLKSTVGYSSGMTESGWGVTAMLTHWQGDGYNLGTSGEGQNYFVSVGYKANDNHNFNFLITGAPQTHDQNFSKSISTYLERGRKYNDNYGSYKGQYLTERTNYYHKPVANLNWDWNINDNSSLSTVLYASWGRGGGTGNYGSSRNRVRDAETGLIDFDAIAANNKEKGEGAFANGGYLLRASANNHNWYGAVSNFETKLSENVTLNAGLDLRTYYGTHYRQVVNFLGLNSWKDQVKLNGQNHRASGVEVDRIIDQDYSINPWYATFNAADEDQRIDYDYSERINYGGAFTQVEYANDAFSVFFQGSVSNQTHEREDRYDYLTEFKDAEKVTNFGYNLKTGGSFLINDDNSVYVNAGYYSRQPYHDNIYLNYTNEVNPLTENEKILGLEAGYAFKSQFFTANLNLYRTSWKDRVTTNSSVLSKDKEIGGNVIPAGTVVFETNEGVEQLHSGVELDVVAKIGDKLKLKGFTSIGDWKYVGDVFTTSRDESRNVLDREAKDVDGGKVGDAAQFTVGLGLDYEIFERFSIDADWRSYDKLYANVSPDKDNLELPAFDIMDMGLSYKMLVGKEQSNSVNLRLNVNNVFGEVYLSEIRGRTLYRAEAGDETYKGINVKNEAYFGYGRTWNFSVRYNF</sequence>
<dbReference type="PANTHER" id="PTHR30069">
    <property type="entry name" value="TONB-DEPENDENT OUTER MEMBRANE RECEPTOR"/>
    <property type="match status" value="1"/>
</dbReference>
<dbReference type="GO" id="GO:0015344">
    <property type="term" value="F:siderophore uptake transmembrane transporter activity"/>
    <property type="evidence" value="ECO:0007669"/>
    <property type="project" value="TreeGrafter"/>
</dbReference>
<dbReference type="InterPro" id="IPR012910">
    <property type="entry name" value="Plug_dom"/>
</dbReference>
<dbReference type="InterPro" id="IPR039426">
    <property type="entry name" value="TonB-dep_rcpt-like"/>
</dbReference>
<dbReference type="PROSITE" id="PS01156">
    <property type="entry name" value="TONB_DEPENDENT_REC_2"/>
    <property type="match status" value="1"/>
</dbReference>
<evidence type="ECO:0000313" key="12">
    <source>
        <dbReference type="EMBL" id="MBJ7882257.1"/>
    </source>
</evidence>
<dbReference type="Pfam" id="PF07715">
    <property type="entry name" value="Plug"/>
    <property type="match status" value="1"/>
</dbReference>
<keyword evidence="7 9" id="KW-0472">Membrane</keyword>
<evidence type="ECO:0000313" key="13">
    <source>
        <dbReference type="Proteomes" id="UP000662373"/>
    </source>
</evidence>
<dbReference type="AlphaFoldDB" id="A0A934NKT4"/>
<evidence type="ECO:0000256" key="5">
    <source>
        <dbReference type="ARBA" id="ARBA00022729"/>
    </source>
</evidence>
<dbReference type="Gene3D" id="2.40.170.20">
    <property type="entry name" value="TonB-dependent receptor, beta-barrel domain"/>
    <property type="match status" value="1"/>
</dbReference>
<dbReference type="InterPro" id="IPR036942">
    <property type="entry name" value="Beta-barrel_TonB_sf"/>
</dbReference>
<protein>
    <submittedName>
        <fullName evidence="12">Carboxypeptidase-like regulatory domain-containing protein</fullName>
    </submittedName>
</protein>
<evidence type="ECO:0000256" key="6">
    <source>
        <dbReference type="ARBA" id="ARBA00023077"/>
    </source>
</evidence>
<keyword evidence="3 9" id="KW-1134">Transmembrane beta strand</keyword>
<keyword evidence="4 9" id="KW-0812">Transmembrane</keyword>
<comment type="similarity">
    <text evidence="9">Belongs to the TonB-dependent receptor family.</text>
</comment>
<name>A0A934NKT4_9FLAO</name>
<keyword evidence="12" id="KW-0121">Carboxypeptidase</keyword>